<keyword evidence="3" id="KW-1185">Reference proteome</keyword>
<proteinExistence type="predicted"/>
<dbReference type="Pfam" id="PF13579">
    <property type="entry name" value="Glyco_trans_4_4"/>
    <property type="match status" value="1"/>
</dbReference>
<reference evidence="2 3" key="1">
    <citation type="submission" date="2020-09" db="EMBL/GenBank/DDBJ databases">
        <title>Complete genomes of bradyrhizobia occurring on native shrubby legumes in Australia.</title>
        <authorList>
            <person name="Lafay B."/>
        </authorList>
    </citation>
    <scope>NUCLEOTIDE SEQUENCE [LARGE SCALE GENOMIC DNA]</scope>
    <source>
        <strain evidence="2 3">BDV5040</strain>
    </source>
</reference>
<organism evidence="2 3">
    <name type="scientific">Bradyrhizobium commune</name>
    <dbReference type="NCBI Taxonomy" id="83627"/>
    <lineage>
        <taxon>Bacteria</taxon>
        <taxon>Pseudomonadati</taxon>
        <taxon>Pseudomonadota</taxon>
        <taxon>Alphaproteobacteria</taxon>
        <taxon>Hyphomicrobiales</taxon>
        <taxon>Nitrobacteraceae</taxon>
        <taxon>Bradyrhizobium</taxon>
    </lineage>
</organism>
<name>A0A7S9GXV4_9BRAD</name>
<dbReference type="AlphaFoldDB" id="A0A7S9GXV4"/>
<accession>A0A7S9GXV4</accession>
<dbReference type="Pfam" id="PF13692">
    <property type="entry name" value="Glyco_trans_1_4"/>
    <property type="match status" value="1"/>
</dbReference>
<sequence length="388" mass="42424">MKILWICGRLPAPLFSGDALYTAGLLKALVKSDDVSLTVLGVRRTDQDSAGPLLGPAGIRLVEVPAPKSSGLWSLASSLPKDAYTLCTPEFQQELGRLLRRDWDWIVVDHAYSAGALSTILRGRGGASLCYIAHNAEGLIRPKIASGVQNPIRGAATRLDAEKYRRLEHGLLDAADAVVCITSNDAAYFQKFAKRVYVIPPVFLGTPSPRRTISADCPRSLLLLGEFKWIAKQRNLEIIIDALLPPLQRSQVSLNVVGVVPQHIQNRHASLRPYLKFHGRLADPSPLFLSSRGGLVPELFGGGFKLKVMDYAFARLPIFGLTEAMAGTTAEEQSAMFLANNIAGLADAIVENVDNLDRLNECQETLLHLFSNRFSLDTVSTRLGKVFR</sequence>
<dbReference type="EMBL" id="CP061379">
    <property type="protein sequence ID" value="QPF90270.1"/>
    <property type="molecule type" value="Genomic_DNA"/>
</dbReference>
<keyword evidence="2" id="KW-0808">Transferase</keyword>
<dbReference type="SUPFAM" id="SSF53756">
    <property type="entry name" value="UDP-Glycosyltransferase/glycogen phosphorylase"/>
    <property type="match status" value="1"/>
</dbReference>
<dbReference type="KEGG" id="bcou:IC761_27785"/>
<evidence type="ECO:0000313" key="3">
    <source>
        <dbReference type="Proteomes" id="UP000594621"/>
    </source>
</evidence>
<dbReference type="RefSeq" id="WP_195799862.1">
    <property type="nucleotide sequence ID" value="NZ_CP061379.1"/>
</dbReference>
<evidence type="ECO:0000313" key="2">
    <source>
        <dbReference type="EMBL" id="QPF90270.1"/>
    </source>
</evidence>
<gene>
    <name evidence="2" type="ORF">IC761_27785</name>
</gene>
<dbReference type="Proteomes" id="UP000594621">
    <property type="component" value="Chromosome"/>
</dbReference>
<evidence type="ECO:0000259" key="1">
    <source>
        <dbReference type="Pfam" id="PF13579"/>
    </source>
</evidence>
<dbReference type="Gene3D" id="3.40.50.2000">
    <property type="entry name" value="Glycogen Phosphorylase B"/>
    <property type="match status" value="2"/>
</dbReference>
<dbReference type="GO" id="GO:0016757">
    <property type="term" value="F:glycosyltransferase activity"/>
    <property type="evidence" value="ECO:0007669"/>
    <property type="project" value="UniProtKB-ARBA"/>
</dbReference>
<feature type="domain" description="Glycosyltransferase subfamily 4-like N-terminal" evidence="1">
    <location>
        <begin position="19"/>
        <end position="200"/>
    </location>
</feature>
<dbReference type="InterPro" id="IPR028098">
    <property type="entry name" value="Glyco_trans_4-like_N"/>
</dbReference>
<protein>
    <submittedName>
        <fullName evidence="2">Glycosyltransferase</fullName>
    </submittedName>
</protein>